<evidence type="ECO:0000313" key="2">
    <source>
        <dbReference type="EMBL" id="GCD11159.1"/>
    </source>
</evidence>
<feature type="transmembrane region" description="Helical" evidence="1">
    <location>
        <begin position="460"/>
        <end position="479"/>
    </location>
</feature>
<dbReference type="Gene3D" id="3.90.79.10">
    <property type="entry name" value="Nucleoside Triphosphate Pyrophosphohydrolase"/>
    <property type="match status" value="1"/>
</dbReference>
<feature type="transmembrane region" description="Helical" evidence="1">
    <location>
        <begin position="234"/>
        <end position="252"/>
    </location>
</feature>
<protein>
    <submittedName>
        <fullName evidence="2">Uncharacterized protein</fullName>
    </submittedName>
</protein>
<keyword evidence="1" id="KW-0812">Transmembrane</keyword>
<dbReference type="RefSeq" id="WP_125002707.1">
    <property type="nucleotide sequence ID" value="NZ_BHYK01000015.1"/>
</dbReference>
<organism evidence="2 3">
    <name type="scientific">Clostridium tagluense</name>
    <dbReference type="NCBI Taxonomy" id="360422"/>
    <lineage>
        <taxon>Bacteria</taxon>
        <taxon>Bacillati</taxon>
        <taxon>Bacillota</taxon>
        <taxon>Clostridia</taxon>
        <taxon>Eubacteriales</taxon>
        <taxon>Clostridiaceae</taxon>
        <taxon>Clostridium</taxon>
    </lineage>
</organism>
<feature type="transmembrane region" description="Helical" evidence="1">
    <location>
        <begin position="375"/>
        <end position="394"/>
    </location>
</feature>
<dbReference type="EMBL" id="BHYK01000015">
    <property type="protein sequence ID" value="GCD11159.1"/>
    <property type="molecule type" value="Genomic_DNA"/>
</dbReference>
<proteinExistence type="predicted"/>
<dbReference type="OrthoDB" id="9767931at2"/>
<sequence length="659" mass="77085">MESKYVQAIIVKDNMVLMAYGHKENSEPINFFVRGEINDGETPSDAIARAITEQINMHYKVIFKFKKELSSDIETYLINIESVKDKFDISTKEIKKYIGNFYMEGLRWTSLSEKEKFHRNNINYLRLLVEECIDQDYSENWLKAVQSLVFSFPNYKYDNIRLLEKKRMKETKNIDAQIGMNEKIYIIGVALILAIIYERFFIGKQSGISIPIFYLMFMGFFLWSAREKVYVKKSIGYIMIIPTVLIALNYSIHSNVILNSFNGIMILLLTLVSTVLIRYENIKWDSSNLIRKVFKRGIKSISENFYKPFIFIKGNITSRNKKEISSTKKNILKGVIISIPLLIVILVLLTSADMVFKNYITNFSIGFEDISLGKITGHFLVIIIAFIIIFSYIWSFKYAFDEGESNKKDIQWEPVTILTIIFMINLVYLSFSIVQFSYLYGGGNNFTAGGFTYSEYARKGFFELVAVTIINFTILLSSMKFIKKDNKRINSISNVFLSILVAFTFNMLFSAHYKMSLYEQTYGFTYLRIFVHIFMFMLFMLFVVSLIGIWNRKISLNKILIIIVLSMYVLVNYINVDKIIASKNIDIYYKTQKIDVQYLRNLSYDAIPEILKLKEDSNMDIAKQINSYLEDLKKDLSQENSWYEFNYSKYRAKKIIDQN</sequence>
<feature type="transmembrane region" description="Helical" evidence="1">
    <location>
        <begin position="208"/>
        <end position="225"/>
    </location>
</feature>
<dbReference type="Proteomes" id="UP000287872">
    <property type="component" value="Unassembled WGS sequence"/>
</dbReference>
<dbReference type="AlphaFoldDB" id="A0A401UNP8"/>
<gene>
    <name evidence="2" type="ORF">Ctaglu_27820</name>
</gene>
<feature type="transmembrane region" description="Helical" evidence="1">
    <location>
        <begin position="184"/>
        <end position="202"/>
    </location>
</feature>
<dbReference type="Pfam" id="PF13687">
    <property type="entry name" value="DUF4153"/>
    <property type="match status" value="1"/>
</dbReference>
<keyword evidence="3" id="KW-1185">Reference proteome</keyword>
<feature type="transmembrane region" description="Helical" evidence="1">
    <location>
        <begin position="331"/>
        <end position="355"/>
    </location>
</feature>
<keyword evidence="1" id="KW-0472">Membrane</keyword>
<evidence type="ECO:0000313" key="3">
    <source>
        <dbReference type="Proteomes" id="UP000287872"/>
    </source>
</evidence>
<dbReference type="InterPro" id="IPR025291">
    <property type="entry name" value="DUF4153"/>
</dbReference>
<keyword evidence="1" id="KW-1133">Transmembrane helix</keyword>
<feature type="transmembrane region" description="Helical" evidence="1">
    <location>
        <begin position="258"/>
        <end position="277"/>
    </location>
</feature>
<feature type="transmembrane region" description="Helical" evidence="1">
    <location>
        <begin position="415"/>
        <end position="440"/>
    </location>
</feature>
<accession>A0A401UNP8</accession>
<reference evidence="2 3" key="1">
    <citation type="submission" date="2018-11" db="EMBL/GenBank/DDBJ databases">
        <title>Genome sequencing and assembly of Clostridium tagluense strain A121.</title>
        <authorList>
            <person name="Murakami T."/>
            <person name="Segawa T."/>
            <person name="Shcherbakova V.A."/>
            <person name="Mori H."/>
            <person name="Yoshimura Y."/>
        </authorList>
    </citation>
    <scope>NUCLEOTIDE SEQUENCE [LARGE SCALE GENOMIC DNA]</scope>
    <source>
        <strain evidence="2 3">A121</strain>
    </source>
</reference>
<name>A0A401UNP8_9CLOT</name>
<evidence type="ECO:0000256" key="1">
    <source>
        <dbReference type="SAM" id="Phobius"/>
    </source>
</evidence>
<comment type="caution">
    <text evidence="2">The sequence shown here is derived from an EMBL/GenBank/DDBJ whole genome shotgun (WGS) entry which is preliminary data.</text>
</comment>
<feature type="transmembrane region" description="Helical" evidence="1">
    <location>
        <begin position="529"/>
        <end position="549"/>
    </location>
</feature>
<feature type="transmembrane region" description="Helical" evidence="1">
    <location>
        <begin position="556"/>
        <end position="574"/>
    </location>
</feature>
<feature type="transmembrane region" description="Helical" evidence="1">
    <location>
        <begin position="491"/>
        <end position="509"/>
    </location>
</feature>